<sequence>MRFAPGCVIPFQGEPHAILPGDPRRRGVMRGSATLTVHGPPVAAQDRLVRWLRLEARRRLAADVAATAAALGRTDVRVVTGDTVSRWGSCSSRGVIRLSWRLILAPEWVRRYVVAHEVAHLRHMNHSAAFWALAAQLYGAPVAGPRDWLKQQGALLMGIGR</sequence>
<dbReference type="Gene3D" id="3.30.2010.10">
    <property type="entry name" value="Metalloproteases ('zincins'), catalytic domain"/>
    <property type="match status" value="1"/>
</dbReference>
<dbReference type="PANTHER" id="PTHR30399:SF1">
    <property type="entry name" value="UTP PYROPHOSPHATASE"/>
    <property type="match status" value="1"/>
</dbReference>
<gene>
    <name evidence="2" type="ORF">E6W36_02550</name>
</gene>
<accession>A0A4D7C5H6</accession>
<dbReference type="Pfam" id="PF01863">
    <property type="entry name" value="YgjP-like"/>
    <property type="match status" value="1"/>
</dbReference>
<feature type="domain" description="YgjP-like metallopeptidase" evidence="1">
    <location>
        <begin position="30"/>
        <end position="151"/>
    </location>
</feature>
<protein>
    <submittedName>
        <fullName evidence="2">M48 family metallopeptidase</fullName>
    </submittedName>
</protein>
<dbReference type="Proteomes" id="UP000298714">
    <property type="component" value="Chromosome"/>
</dbReference>
<evidence type="ECO:0000313" key="3">
    <source>
        <dbReference type="Proteomes" id="UP000298714"/>
    </source>
</evidence>
<dbReference type="CDD" id="cd07344">
    <property type="entry name" value="M48_yhfN_like"/>
    <property type="match status" value="1"/>
</dbReference>
<name>A0A4D7C5H6_9SPHN</name>
<evidence type="ECO:0000313" key="2">
    <source>
        <dbReference type="EMBL" id="QCI78890.1"/>
    </source>
</evidence>
<organism evidence="2 3">
    <name type="scientific">Hankyongella ginsenosidimutans</name>
    <dbReference type="NCBI Taxonomy" id="1763828"/>
    <lineage>
        <taxon>Bacteria</taxon>
        <taxon>Pseudomonadati</taxon>
        <taxon>Pseudomonadota</taxon>
        <taxon>Alphaproteobacteria</taxon>
        <taxon>Sphingomonadales</taxon>
        <taxon>Sphingomonadaceae</taxon>
        <taxon>Hankyongella</taxon>
    </lineage>
</organism>
<reference evidence="3" key="1">
    <citation type="submission" date="2019-04" db="EMBL/GenBank/DDBJ databases">
        <title>Complete genome sequence of Sphingomonas sp. W1-2-3.</title>
        <authorList>
            <person name="Im W.T."/>
        </authorList>
    </citation>
    <scope>NUCLEOTIDE SEQUENCE [LARGE SCALE GENOMIC DNA]</scope>
    <source>
        <strain evidence="3">W1-2-3</strain>
    </source>
</reference>
<evidence type="ECO:0000259" key="1">
    <source>
        <dbReference type="Pfam" id="PF01863"/>
    </source>
</evidence>
<dbReference type="PANTHER" id="PTHR30399">
    <property type="entry name" value="UNCHARACTERIZED PROTEIN YGJP"/>
    <property type="match status" value="1"/>
</dbReference>
<dbReference type="EMBL" id="CP039704">
    <property type="protein sequence ID" value="QCI78890.1"/>
    <property type="molecule type" value="Genomic_DNA"/>
</dbReference>
<dbReference type="RefSeq" id="WP_222873663.1">
    <property type="nucleotide sequence ID" value="NZ_CP039704.1"/>
</dbReference>
<dbReference type="KEGG" id="hgn:E6W36_02550"/>
<dbReference type="InterPro" id="IPR053136">
    <property type="entry name" value="UTP_pyrophosphatase-like"/>
</dbReference>
<proteinExistence type="predicted"/>
<dbReference type="AlphaFoldDB" id="A0A4D7C5H6"/>
<dbReference type="InterPro" id="IPR002725">
    <property type="entry name" value="YgjP-like_metallopeptidase"/>
</dbReference>
<keyword evidence="3" id="KW-1185">Reference proteome</keyword>